<dbReference type="HAMAP" id="MF_00235">
    <property type="entry name" value="Adenylate_kinase_Adk"/>
    <property type="match status" value="1"/>
</dbReference>
<dbReference type="PROSITE" id="PS51375">
    <property type="entry name" value="PPR"/>
    <property type="match status" value="5"/>
</dbReference>
<dbReference type="InterPro" id="IPR046960">
    <property type="entry name" value="PPR_At4g14850-like_plant"/>
</dbReference>
<evidence type="ECO:0000256" key="4">
    <source>
        <dbReference type="ARBA" id="ARBA00022679"/>
    </source>
</evidence>
<dbReference type="AlphaFoldDB" id="A0A498KN65"/>
<keyword evidence="16" id="KW-1185">Reference proteome</keyword>
<comment type="catalytic activity">
    <reaction evidence="12">
        <text>UMP + ATP = UDP + ADP</text>
        <dbReference type="Rhea" id="RHEA:24400"/>
        <dbReference type="ChEBI" id="CHEBI:30616"/>
        <dbReference type="ChEBI" id="CHEBI:57865"/>
        <dbReference type="ChEBI" id="CHEBI:58223"/>
        <dbReference type="ChEBI" id="CHEBI:456216"/>
        <dbReference type="EC" id="2.7.4.14"/>
    </reaction>
</comment>
<proteinExistence type="inferred from homology"/>
<evidence type="ECO:0000256" key="8">
    <source>
        <dbReference type="ARBA" id="ARBA00022840"/>
    </source>
</evidence>
<keyword evidence="4" id="KW-0808">Transferase</keyword>
<evidence type="ECO:0000256" key="1">
    <source>
        <dbReference type="ARBA" id="ARBA00007220"/>
    </source>
</evidence>
<dbReference type="GO" id="GO:0006221">
    <property type="term" value="P:pyrimidine nucleotide biosynthetic process"/>
    <property type="evidence" value="ECO:0007669"/>
    <property type="project" value="UniProtKB-KW"/>
</dbReference>
<dbReference type="InterPro" id="IPR027417">
    <property type="entry name" value="P-loop_NTPase"/>
</dbReference>
<keyword evidence="8" id="KW-0067">ATP-binding</keyword>
<feature type="region of interest" description="Disordered" evidence="14">
    <location>
        <begin position="240"/>
        <end position="263"/>
    </location>
</feature>
<dbReference type="InterPro" id="IPR000850">
    <property type="entry name" value="Adenylat/UMP-CMP_kin"/>
</dbReference>
<dbReference type="NCBIfam" id="TIGR00756">
    <property type="entry name" value="PPR"/>
    <property type="match status" value="4"/>
</dbReference>
<evidence type="ECO:0000256" key="10">
    <source>
        <dbReference type="ARBA" id="ARBA00023242"/>
    </source>
</evidence>
<sequence length="739" mass="83547">MWRRVASLSPLVSRSKPSKLSQEACTFKIWESFSSESQVPTPSKVAPFITFVLGGPGSGKGTQCAKIVEEFGFTHISAGDLLRREIASNSAYGSVILSTIREGKIVPSQVTVQLIRKEMESSDNDKFLIDGFPRTSSNLQIGREPNVVLFFDCPEREMVKRVLNRNQGRVDDNIDTIKKRLEIFDELNWPVINHYSMTGKLHKINAVGTVDDIFEKFQKMVTTFQPLSFHTAKLSVCTSSKSKKNKKQKQLHQNQNTNSLSFPKSTPTPLIIYHKPSAQTKLQALDAVVKDLEASVDKGVNVDTQTFASLLEICYQLEAMKYCHRVHKLIPRSLLRRNVGLSSKLLRLYAASGRMEEAHKVFDEMPKRDASAFAWNALISGYAELGLYEDAMALYFQMEEEGVEPDRFTFPRVLKACGGIGFIQIGEAVHRHVVRSGLLNDRFVLNALVDMYAKCGDIVKARKVFDKISSRDKVSWNTMLTSYMRHGVLLQALDIFRQMFDEGYQPDSVSISTILAAVQSLQLVVQIHGWVIRMGVEWNLSIANALIAAYSKHHELNRARWLFSHMPERDVVTWNTIISAHSKSREALLYFDQMEKDGALPDSITFVSILSACANLGLVKDGQRLYSVMKNRYRISPIMEHYACMVNLYGRSGRIKEAYGIITDGMEFEAGPTVWGALLYACYLHSNVDIGEVAAEKLFDLEPDNEYNFELLMMIYGNVGRLEDVERVRLMMMERGLDS</sequence>
<dbReference type="EC" id="2.7.4.3" evidence="2"/>
<feature type="compositionally biased region" description="Basic residues" evidence="14">
    <location>
        <begin position="241"/>
        <end position="250"/>
    </location>
</feature>
<feature type="repeat" description="PPR" evidence="13">
    <location>
        <begin position="338"/>
        <end position="368"/>
    </location>
</feature>
<dbReference type="GO" id="GO:0003723">
    <property type="term" value="F:RNA binding"/>
    <property type="evidence" value="ECO:0007669"/>
    <property type="project" value="InterPro"/>
</dbReference>
<evidence type="ECO:0000256" key="13">
    <source>
        <dbReference type="PROSITE-ProRule" id="PRU00708"/>
    </source>
</evidence>
<dbReference type="SUPFAM" id="SSF52540">
    <property type="entry name" value="P-loop containing nucleoside triphosphate hydrolases"/>
    <property type="match status" value="1"/>
</dbReference>
<keyword evidence="10" id="KW-0539">Nucleus</keyword>
<dbReference type="GO" id="GO:0005524">
    <property type="term" value="F:ATP binding"/>
    <property type="evidence" value="ECO:0007669"/>
    <property type="project" value="UniProtKB-KW"/>
</dbReference>
<dbReference type="PROSITE" id="PS00113">
    <property type="entry name" value="ADENYLATE_KINASE"/>
    <property type="match status" value="1"/>
</dbReference>
<keyword evidence="6" id="KW-0547">Nucleotide-binding</keyword>
<evidence type="ECO:0000256" key="5">
    <source>
        <dbReference type="ARBA" id="ARBA00022737"/>
    </source>
</evidence>
<name>A0A498KN65_MALDO</name>
<dbReference type="Pfam" id="PF00406">
    <property type="entry name" value="ADK"/>
    <property type="match status" value="1"/>
</dbReference>
<evidence type="ECO:0000256" key="3">
    <source>
        <dbReference type="ARBA" id="ARBA00022490"/>
    </source>
</evidence>
<dbReference type="GO" id="GO:0004017">
    <property type="term" value="F:AMP kinase activity"/>
    <property type="evidence" value="ECO:0007669"/>
    <property type="project" value="UniProtKB-EC"/>
</dbReference>
<evidence type="ECO:0000256" key="6">
    <source>
        <dbReference type="ARBA" id="ARBA00022741"/>
    </source>
</evidence>
<reference evidence="15 16" key="1">
    <citation type="submission" date="2018-10" db="EMBL/GenBank/DDBJ databases">
        <title>A high-quality apple genome assembly.</title>
        <authorList>
            <person name="Hu J."/>
        </authorList>
    </citation>
    <scope>NUCLEOTIDE SEQUENCE [LARGE SCALE GENOMIC DNA]</scope>
    <source>
        <strain evidence="16">cv. HFTH1</strain>
        <tissue evidence="15">Young leaf</tissue>
    </source>
</reference>
<dbReference type="NCBIfam" id="TIGR01359">
    <property type="entry name" value="UMP_CMP_kin_fam"/>
    <property type="match status" value="1"/>
</dbReference>
<dbReference type="FunFam" id="1.25.40.10:FF:000285">
    <property type="entry name" value="Pentatricopeptide repeat-containing protein, chloroplastic"/>
    <property type="match status" value="1"/>
</dbReference>
<comment type="similarity">
    <text evidence="1">Belongs to the adenylate kinase family.</text>
</comment>
<keyword evidence="5" id="KW-0677">Repeat</keyword>
<protein>
    <recommendedName>
        <fullName evidence="2">adenylate kinase</fullName>
        <ecNumber evidence="2">2.7.4.3</ecNumber>
    </recommendedName>
    <alternativeName>
        <fullName evidence="11">ATP:AMP phosphotransferase</fullName>
    </alternativeName>
</protein>
<organism evidence="15 16">
    <name type="scientific">Malus domestica</name>
    <name type="common">Apple</name>
    <name type="synonym">Pyrus malus</name>
    <dbReference type="NCBI Taxonomy" id="3750"/>
    <lineage>
        <taxon>Eukaryota</taxon>
        <taxon>Viridiplantae</taxon>
        <taxon>Streptophyta</taxon>
        <taxon>Embryophyta</taxon>
        <taxon>Tracheophyta</taxon>
        <taxon>Spermatophyta</taxon>
        <taxon>Magnoliopsida</taxon>
        <taxon>eudicotyledons</taxon>
        <taxon>Gunneridae</taxon>
        <taxon>Pentapetalae</taxon>
        <taxon>rosids</taxon>
        <taxon>fabids</taxon>
        <taxon>Rosales</taxon>
        <taxon>Rosaceae</taxon>
        <taxon>Amygdaloideae</taxon>
        <taxon>Maleae</taxon>
        <taxon>Malus</taxon>
    </lineage>
</organism>
<dbReference type="GO" id="GO:0009451">
    <property type="term" value="P:RNA modification"/>
    <property type="evidence" value="ECO:0007669"/>
    <property type="project" value="InterPro"/>
</dbReference>
<dbReference type="CDD" id="cd01428">
    <property type="entry name" value="ADK"/>
    <property type="match status" value="1"/>
</dbReference>
<dbReference type="PANTHER" id="PTHR47926:SF515">
    <property type="entry name" value="UMP-CMP KINASE"/>
    <property type="match status" value="1"/>
</dbReference>
<dbReference type="EMBL" id="RDQH01000327">
    <property type="protein sequence ID" value="RXI08571.1"/>
    <property type="molecule type" value="Genomic_DNA"/>
</dbReference>
<dbReference type="Gene3D" id="1.25.40.10">
    <property type="entry name" value="Tetratricopeptide repeat domain"/>
    <property type="match status" value="4"/>
</dbReference>
<evidence type="ECO:0000256" key="12">
    <source>
        <dbReference type="ARBA" id="ARBA00048116"/>
    </source>
</evidence>
<accession>A0A498KN65</accession>
<dbReference type="InterPro" id="IPR046848">
    <property type="entry name" value="E_motif"/>
</dbReference>
<gene>
    <name evidence="15" type="ORF">DVH24_022715</name>
</gene>
<feature type="repeat" description="PPR" evidence="13">
    <location>
        <begin position="472"/>
        <end position="506"/>
    </location>
</feature>
<dbReference type="InterPro" id="IPR006266">
    <property type="entry name" value="UMP_CMP_kinase"/>
</dbReference>
<dbReference type="SUPFAM" id="SSF48452">
    <property type="entry name" value="TPR-like"/>
    <property type="match status" value="1"/>
</dbReference>
<evidence type="ECO:0000313" key="16">
    <source>
        <dbReference type="Proteomes" id="UP000290289"/>
    </source>
</evidence>
<evidence type="ECO:0000256" key="7">
    <source>
        <dbReference type="ARBA" id="ARBA00022777"/>
    </source>
</evidence>
<dbReference type="Proteomes" id="UP000290289">
    <property type="component" value="Chromosome 1"/>
</dbReference>
<evidence type="ECO:0000256" key="2">
    <source>
        <dbReference type="ARBA" id="ARBA00012955"/>
    </source>
</evidence>
<dbReference type="Pfam" id="PF01535">
    <property type="entry name" value="PPR"/>
    <property type="match status" value="3"/>
</dbReference>
<dbReference type="PANTHER" id="PTHR47926">
    <property type="entry name" value="PENTATRICOPEPTIDE REPEAT-CONTAINING PROTEIN"/>
    <property type="match status" value="1"/>
</dbReference>
<dbReference type="FunFam" id="1.25.40.10:FF:001788">
    <property type="entry name" value="Pentatricopeptide repeat-containing protein At4g25270, chloroplastic"/>
    <property type="match status" value="1"/>
</dbReference>
<keyword evidence="9" id="KW-0665">Pyrimidine biosynthesis</keyword>
<dbReference type="InterPro" id="IPR002885">
    <property type="entry name" value="PPR_rpt"/>
</dbReference>
<dbReference type="Pfam" id="PF20431">
    <property type="entry name" value="E_motif"/>
    <property type="match status" value="1"/>
</dbReference>
<evidence type="ECO:0000256" key="11">
    <source>
        <dbReference type="ARBA" id="ARBA00031517"/>
    </source>
</evidence>
<dbReference type="InterPro" id="IPR033690">
    <property type="entry name" value="Adenylat_kinase_CS"/>
</dbReference>
<dbReference type="GO" id="GO:0006207">
    <property type="term" value="P:'de novo' pyrimidine nucleobase biosynthetic process"/>
    <property type="evidence" value="ECO:0007669"/>
    <property type="project" value="InterPro"/>
</dbReference>
<keyword evidence="3" id="KW-0963">Cytoplasm</keyword>
<feature type="repeat" description="PPR" evidence="13">
    <location>
        <begin position="371"/>
        <end position="405"/>
    </location>
</feature>
<dbReference type="FunFam" id="1.25.40.10:FF:000729">
    <property type="entry name" value="Pentatricopeptide repeat-containing protein At4g25270, chloroplastic"/>
    <property type="match status" value="1"/>
</dbReference>
<keyword evidence="7" id="KW-0418">Kinase</keyword>
<feature type="repeat" description="PPR" evidence="13">
    <location>
        <begin position="539"/>
        <end position="573"/>
    </location>
</feature>
<dbReference type="PRINTS" id="PR00094">
    <property type="entry name" value="ADENYLTKNASE"/>
</dbReference>
<dbReference type="Gene3D" id="3.40.50.300">
    <property type="entry name" value="P-loop containing nucleotide triphosphate hydrolases"/>
    <property type="match status" value="1"/>
</dbReference>
<dbReference type="Pfam" id="PF13041">
    <property type="entry name" value="PPR_2"/>
    <property type="match status" value="3"/>
</dbReference>
<comment type="caution">
    <text evidence="15">The sequence shown here is derived from an EMBL/GenBank/DDBJ whole genome shotgun (WGS) entry which is preliminary data.</text>
</comment>
<feature type="repeat" description="PPR" evidence="13">
    <location>
        <begin position="441"/>
        <end position="471"/>
    </location>
</feature>
<evidence type="ECO:0000313" key="15">
    <source>
        <dbReference type="EMBL" id="RXI08571.1"/>
    </source>
</evidence>
<dbReference type="STRING" id="3750.A0A498KN65"/>
<dbReference type="InterPro" id="IPR011990">
    <property type="entry name" value="TPR-like_helical_dom_sf"/>
</dbReference>
<evidence type="ECO:0000256" key="14">
    <source>
        <dbReference type="SAM" id="MobiDB-lite"/>
    </source>
</evidence>
<evidence type="ECO:0000256" key="9">
    <source>
        <dbReference type="ARBA" id="ARBA00022975"/>
    </source>
</evidence>